<dbReference type="Proteomes" id="UP000305792">
    <property type="component" value="Unassembled WGS sequence"/>
</dbReference>
<dbReference type="InterPro" id="IPR025851">
    <property type="entry name" value="SUKH-4"/>
</dbReference>
<evidence type="ECO:0000313" key="2">
    <source>
        <dbReference type="Proteomes" id="UP000305792"/>
    </source>
</evidence>
<dbReference type="EMBL" id="STGX01000016">
    <property type="protein sequence ID" value="THV25941.1"/>
    <property type="molecule type" value="Genomic_DNA"/>
</dbReference>
<dbReference type="OrthoDB" id="3692931at2"/>
<reference evidence="1 2" key="1">
    <citation type="journal article" date="2018" name="Int. J. Syst. Evol. Microbiol.">
        <title>Glycomyces paridis sp. nov., isolated from the medicinal plant Paris polyphylla.</title>
        <authorList>
            <person name="Fang X.M."/>
            <person name="Bai J.L."/>
            <person name="Su J."/>
            <person name="Zhao L.L."/>
            <person name="Liu H.Y."/>
            <person name="Ma B.P."/>
            <person name="Zhang Y.Q."/>
            <person name="Yu L.Y."/>
        </authorList>
    </citation>
    <scope>NUCLEOTIDE SEQUENCE [LARGE SCALE GENOMIC DNA]</scope>
    <source>
        <strain evidence="1 2">CPCC 204357</strain>
    </source>
</reference>
<protein>
    <recommendedName>
        <fullName evidence="3">SUKH-4 immunity protein of toxin-antitoxin system</fullName>
    </recommendedName>
</protein>
<keyword evidence="2" id="KW-1185">Reference proteome</keyword>
<comment type="caution">
    <text evidence="1">The sequence shown here is derived from an EMBL/GenBank/DDBJ whole genome shotgun (WGS) entry which is preliminary data.</text>
</comment>
<dbReference type="Pfam" id="PF14435">
    <property type="entry name" value="SUKH-4"/>
    <property type="match status" value="1"/>
</dbReference>
<proteinExistence type="predicted"/>
<name>A0A4S8P8D4_9ACTN</name>
<accession>A0A4S8P8D4</accession>
<organism evidence="1 2">
    <name type="scientific">Glycomyces paridis</name>
    <dbReference type="NCBI Taxonomy" id="2126555"/>
    <lineage>
        <taxon>Bacteria</taxon>
        <taxon>Bacillati</taxon>
        <taxon>Actinomycetota</taxon>
        <taxon>Actinomycetes</taxon>
        <taxon>Glycomycetales</taxon>
        <taxon>Glycomycetaceae</taxon>
        <taxon>Glycomyces</taxon>
    </lineage>
</organism>
<evidence type="ECO:0000313" key="1">
    <source>
        <dbReference type="EMBL" id="THV25941.1"/>
    </source>
</evidence>
<gene>
    <name evidence="1" type="ORF">E9998_19605</name>
</gene>
<sequence>MPAIEDRLHEATTAPLTTLVDPRHRVRPPPEHLHSWRIPEPDRRALADFGLPDDLLMTPAFQTGPDPTLSPNIAGPLEAEHARADDRLYDLGHWGAHDRTPKIGAVAGDGRVLAVRPAPLTAADLHPGLRDHYRDLYRPAVMPVNSSASALVETAWRVRAALAALIDLDAPPEPPPGPVADAHDARRSACEAMVLEALARIDPAACGPDSLWAEVVTDPGY</sequence>
<evidence type="ECO:0008006" key="3">
    <source>
        <dbReference type="Google" id="ProtNLM"/>
    </source>
</evidence>
<dbReference type="AlphaFoldDB" id="A0A4S8P8D4"/>
<dbReference type="RefSeq" id="WP_136531389.1">
    <property type="nucleotide sequence ID" value="NZ_STGX01000016.1"/>
</dbReference>